<name>W9RSZ0_9ROSA</name>
<accession>W9RSZ0</accession>
<gene>
    <name evidence="1" type="ORF">L484_021238</name>
</gene>
<evidence type="ECO:0000313" key="1">
    <source>
        <dbReference type="EMBL" id="EXC07330.1"/>
    </source>
</evidence>
<evidence type="ECO:0000313" key="2">
    <source>
        <dbReference type="Proteomes" id="UP000030645"/>
    </source>
</evidence>
<protein>
    <submittedName>
        <fullName evidence="1">Uncharacterized protein</fullName>
    </submittedName>
</protein>
<keyword evidence="2" id="KW-1185">Reference proteome</keyword>
<sequence length="66" mass="7127">MVERRCFSLQAGGVLVFGVIFSSGTFVLEEQWTSEGGILLGQQRWAAASGSLTSEACFLSKSLLLR</sequence>
<organism evidence="1 2">
    <name type="scientific">Morus notabilis</name>
    <dbReference type="NCBI Taxonomy" id="981085"/>
    <lineage>
        <taxon>Eukaryota</taxon>
        <taxon>Viridiplantae</taxon>
        <taxon>Streptophyta</taxon>
        <taxon>Embryophyta</taxon>
        <taxon>Tracheophyta</taxon>
        <taxon>Spermatophyta</taxon>
        <taxon>Magnoliopsida</taxon>
        <taxon>eudicotyledons</taxon>
        <taxon>Gunneridae</taxon>
        <taxon>Pentapetalae</taxon>
        <taxon>rosids</taxon>
        <taxon>fabids</taxon>
        <taxon>Rosales</taxon>
        <taxon>Moraceae</taxon>
        <taxon>Moreae</taxon>
        <taxon>Morus</taxon>
    </lineage>
</organism>
<dbReference type="Proteomes" id="UP000030645">
    <property type="component" value="Unassembled WGS sequence"/>
</dbReference>
<proteinExistence type="predicted"/>
<dbReference type="AlphaFoldDB" id="W9RSZ0"/>
<dbReference type="EMBL" id="KE345585">
    <property type="protein sequence ID" value="EXC07330.1"/>
    <property type="molecule type" value="Genomic_DNA"/>
</dbReference>
<reference evidence="2" key="1">
    <citation type="submission" date="2013-01" db="EMBL/GenBank/DDBJ databases">
        <title>Draft Genome Sequence of a Mulberry Tree, Morus notabilis C.K. Schneid.</title>
        <authorList>
            <person name="He N."/>
            <person name="Zhao S."/>
        </authorList>
    </citation>
    <scope>NUCLEOTIDE SEQUENCE</scope>
</reference>